<dbReference type="RefSeq" id="WP_021690200.1">
    <property type="nucleotide sequence ID" value="NZ_BASZ01000005.1"/>
</dbReference>
<keyword evidence="3" id="KW-1185">Reference proteome</keyword>
<accession>U2ZV97</accession>
<feature type="signal peptide" evidence="1">
    <location>
        <begin position="1"/>
        <end position="19"/>
    </location>
</feature>
<dbReference type="Proteomes" id="UP000016568">
    <property type="component" value="Unassembled WGS sequence"/>
</dbReference>
<keyword evidence="1" id="KW-0732">Signal</keyword>
<evidence type="ECO:0008006" key="4">
    <source>
        <dbReference type="Google" id="ProtNLM"/>
    </source>
</evidence>
<comment type="caution">
    <text evidence="2">The sequence shown here is derived from an EMBL/GenBank/DDBJ whole genome shotgun (WGS) entry which is preliminary data.</text>
</comment>
<gene>
    <name evidence="2" type="ORF">NT2_05_02140</name>
</gene>
<reference evidence="2 3" key="1">
    <citation type="submission" date="2013-09" db="EMBL/GenBank/DDBJ databases">
        <title>Whole genome shotgun sequence of Novosphingobium tardaugens NBRC 16725.</title>
        <authorList>
            <person name="Isaki S."/>
            <person name="Hosoyama A."/>
            <person name="Tsuchikane K."/>
            <person name="Katsumata H."/>
            <person name="Ando Y."/>
            <person name="Yamazaki S."/>
            <person name="Fujita N."/>
        </authorList>
    </citation>
    <scope>NUCLEOTIDE SEQUENCE [LARGE SCALE GENOMIC DNA]</scope>
    <source>
        <strain evidence="2 3">NBRC 16725</strain>
    </source>
</reference>
<proteinExistence type="predicted"/>
<name>U2ZV97_9SPHN</name>
<dbReference type="EMBL" id="BASZ01000005">
    <property type="protein sequence ID" value="GAD49294.1"/>
    <property type="molecule type" value="Genomic_DNA"/>
</dbReference>
<protein>
    <recommendedName>
        <fullName evidence="4">Lipoprotein</fullName>
    </recommendedName>
</protein>
<sequence length="97" mass="9283">MKKFALVAAAAVAALGVAACSEQTKDNAAATADAAGQDVKNAAAATGEAVDNAATAAATAADKAVAATDELGAKVGQKAAEVEASAHNESVAEAKRD</sequence>
<feature type="chain" id="PRO_5004638803" description="Lipoprotein" evidence="1">
    <location>
        <begin position="20"/>
        <end position="97"/>
    </location>
</feature>
<evidence type="ECO:0000313" key="2">
    <source>
        <dbReference type="EMBL" id="GAD49294.1"/>
    </source>
</evidence>
<dbReference type="PROSITE" id="PS51257">
    <property type="entry name" value="PROKAR_LIPOPROTEIN"/>
    <property type="match status" value="1"/>
</dbReference>
<evidence type="ECO:0000313" key="3">
    <source>
        <dbReference type="Proteomes" id="UP000016568"/>
    </source>
</evidence>
<dbReference type="AlphaFoldDB" id="U2ZV97"/>
<evidence type="ECO:0000256" key="1">
    <source>
        <dbReference type="SAM" id="SignalP"/>
    </source>
</evidence>
<organism evidence="2 3">
    <name type="scientific">Caenibius tardaugens NBRC 16725</name>
    <dbReference type="NCBI Taxonomy" id="1219035"/>
    <lineage>
        <taxon>Bacteria</taxon>
        <taxon>Pseudomonadati</taxon>
        <taxon>Pseudomonadota</taxon>
        <taxon>Alphaproteobacteria</taxon>
        <taxon>Sphingomonadales</taxon>
        <taxon>Erythrobacteraceae</taxon>
        <taxon>Caenibius</taxon>
    </lineage>
</organism>